<dbReference type="SMART" id="SM00962">
    <property type="entry name" value="SRP54"/>
    <property type="match status" value="1"/>
</dbReference>
<evidence type="ECO:0000256" key="10">
    <source>
        <dbReference type="ARBA" id="ARBA00022989"/>
    </source>
</evidence>
<dbReference type="InterPro" id="IPR003864">
    <property type="entry name" value="CSC1/OSCA1-like_7TM"/>
</dbReference>
<dbReference type="InterPro" id="IPR003593">
    <property type="entry name" value="AAA+_ATPase"/>
</dbReference>
<dbReference type="InterPro" id="IPR011012">
    <property type="entry name" value="Longin-like_dom_sf"/>
</dbReference>
<comment type="subunit">
    <text evidence="5">Heterodimer of an alpha and a beta chain.</text>
</comment>
<dbReference type="FunFam" id="1.20.120.140:FF:000009">
    <property type="entry name" value="Signal sequence receptor alpha subunit"/>
    <property type="match status" value="1"/>
</dbReference>
<evidence type="ECO:0000256" key="3">
    <source>
        <dbReference type="ARBA" id="ARBA00007779"/>
    </source>
</evidence>
<dbReference type="EMBL" id="NQIK02000005">
    <property type="protein sequence ID" value="KAF7570035.1"/>
    <property type="molecule type" value="Genomic_DNA"/>
</dbReference>
<protein>
    <recommendedName>
        <fullName evidence="14">Signal recognition particle receptor subunit alpha homolog</fullName>
    </recommendedName>
    <alternativeName>
        <fullName evidence="15">Docking protein alpha</fullName>
    </alternativeName>
</protein>
<evidence type="ECO:0000259" key="18">
    <source>
        <dbReference type="SMART" id="SM00382"/>
    </source>
</evidence>
<evidence type="ECO:0000256" key="9">
    <source>
        <dbReference type="ARBA" id="ARBA00022824"/>
    </source>
</evidence>
<evidence type="ECO:0000256" key="15">
    <source>
        <dbReference type="ARBA" id="ARBA00081194"/>
    </source>
</evidence>
<feature type="domain" description="Signal recognition particle SRP54 helical bundle" evidence="20">
    <location>
        <begin position="325"/>
        <end position="409"/>
    </location>
</feature>
<feature type="domain" description="AAA+ ATPase" evidence="18">
    <location>
        <begin position="430"/>
        <end position="585"/>
    </location>
</feature>
<evidence type="ECO:0000256" key="7">
    <source>
        <dbReference type="ARBA" id="ARBA00022692"/>
    </source>
</evidence>
<dbReference type="GO" id="GO:0005886">
    <property type="term" value="C:plasma membrane"/>
    <property type="evidence" value="ECO:0007669"/>
    <property type="project" value="TreeGrafter"/>
</dbReference>
<evidence type="ECO:0000256" key="11">
    <source>
        <dbReference type="ARBA" id="ARBA00023134"/>
    </source>
</evidence>
<dbReference type="Pfam" id="PF12621">
    <property type="entry name" value="PHM7_ext"/>
    <property type="match status" value="1"/>
</dbReference>
<keyword evidence="7 17" id="KW-0812">Transmembrane</keyword>
<dbReference type="Pfam" id="PF14703">
    <property type="entry name" value="PHM7_cyt"/>
    <property type="match status" value="1"/>
</dbReference>
<keyword evidence="6" id="KW-0813">Transport</keyword>
<dbReference type="Pfam" id="PF04086">
    <property type="entry name" value="SRP-alpha_N"/>
    <property type="match status" value="1"/>
</dbReference>
<dbReference type="InterPro" id="IPR007222">
    <property type="entry name" value="Sig_recog_particle_rcpt_asu_N"/>
</dbReference>
<dbReference type="SUPFAM" id="SSF64356">
    <property type="entry name" value="SNARE-like"/>
    <property type="match status" value="1"/>
</dbReference>
<comment type="similarity">
    <text evidence="4">Belongs to the GTP-binding SRP family.</text>
</comment>
<dbReference type="GO" id="GO:0003924">
    <property type="term" value="F:GTPase activity"/>
    <property type="evidence" value="ECO:0007669"/>
    <property type="project" value="InterPro"/>
</dbReference>
<dbReference type="PANTHER" id="PTHR13018:SF26">
    <property type="entry name" value="DOMAIN PROTEIN, PUTATIVE (AFU_ORTHOLOGUE AFUA_5G10920)-RELATED"/>
    <property type="match status" value="1"/>
</dbReference>
<feature type="region of interest" description="Disordered" evidence="16">
    <location>
        <begin position="129"/>
        <end position="249"/>
    </location>
</feature>
<dbReference type="RefSeq" id="XP_065961844.1">
    <property type="nucleotide sequence ID" value="XM_066107395.1"/>
</dbReference>
<keyword evidence="10 17" id="KW-1133">Transmembrane helix</keyword>
<dbReference type="InterPro" id="IPR032880">
    <property type="entry name" value="CSC1/OSCA1-like_N"/>
</dbReference>
<feature type="compositionally biased region" description="Basic residues" evidence="16">
    <location>
        <begin position="234"/>
        <end position="244"/>
    </location>
</feature>
<dbReference type="GeneID" id="6350321"/>
<dbReference type="SMART" id="SM00963">
    <property type="entry name" value="SRP54_N"/>
    <property type="match status" value="1"/>
</dbReference>
<keyword evidence="13" id="KW-0675">Receptor</keyword>
<dbReference type="InterPro" id="IPR045122">
    <property type="entry name" value="Csc1-like"/>
</dbReference>
<dbReference type="GO" id="GO:0005525">
    <property type="term" value="F:GTP binding"/>
    <property type="evidence" value="ECO:0007669"/>
    <property type="project" value="UniProtKB-KW"/>
</dbReference>
<feature type="transmembrane region" description="Helical" evidence="17">
    <location>
        <begin position="702"/>
        <end position="720"/>
    </location>
</feature>
<dbReference type="SMART" id="SM00382">
    <property type="entry name" value="AAA"/>
    <property type="match status" value="1"/>
</dbReference>
<evidence type="ECO:0000313" key="21">
    <source>
        <dbReference type="EMBL" id="KAF7570035.1"/>
    </source>
</evidence>
<feature type="compositionally biased region" description="Polar residues" evidence="16">
    <location>
        <begin position="167"/>
        <end position="198"/>
    </location>
</feature>
<reference evidence="21" key="1">
    <citation type="journal article" date="2018" name="BMC Genomics">
        <title>Comparative genomics of the wheat fungal pathogen Pyrenophora tritici-repentis reveals chromosomal variations and genome plasticity.</title>
        <authorList>
            <person name="Moolhuijzen P."/>
            <person name="See P.T."/>
            <person name="Hane J.K."/>
            <person name="Shi G."/>
            <person name="Liu Z."/>
            <person name="Oliver R.P."/>
            <person name="Moffat C.S."/>
        </authorList>
    </citation>
    <scope>NUCLEOTIDE SEQUENCE [LARGE SCALE GENOMIC DNA]</scope>
    <source>
        <strain evidence="21">M4</strain>
    </source>
</reference>
<dbReference type="GO" id="GO:0005047">
    <property type="term" value="F:signal recognition particle binding"/>
    <property type="evidence" value="ECO:0007669"/>
    <property type="project" value="InterPro"/>
</dbReference>
<dbReference type="SUPFAM" id="SSF52540">
    <property type="entry name" value="P-loop containing nucleoside triphosphate hydrolases"/>
    <property type="match status" value="1"/>
</dbReference>
<evidence type="ECO:0000256" key="6">
    <source>
        <dbReference type="ARBA" id="ARBA00022448"/>
    </source>
</evidence>
<feature type="transmembrane region" description="Helical" evidence="17">
    <location>
        <begin position="1063"/>
        <end position="1081"/>
    </location>
</feature>
<feature type="transmembrane region" description="Helical" evidence="17">
    <location>
        <begin position="973"/>
        <end position="998"/>
    </location>
</feature>
<comment type="subcellular location">
    <subcellularLocation>
        <location evidence="2">Endoplasmic reticulum membrane</location>
        <topology evidence="2">Peripheral membrane protein</topology>
        <orientation evidence="2">Cytoplasmic side</orientation>
    </subcellularLocation>
    <subcellularLocation>
        <location evidence="1">Membrane</location>
        <topology evidence="1">Multi-pass membrane protein</topology>
    </subcellularLocation>
</comment>
<feature type="region of interest" description="Disordered" evidence="16">
    <location>
        <begin position="1240"/>
        <end position="1276"/>
    </location>
</feature>
<evidence type="ECO:0000256" key="14">
    <source>
        <dbReference type="ARBA" id="ARBA00071429"/>
    </source>
</evidence>
<evidence type="ECO:0000256" key="5">
    <source>
        <dbReference type="ARBA" id="ARBA00011870"/>
    </source>
</evidence>
<evidence type="ECO:0000256" key="8">
    <source>
        <dbReference type="ARBA" id="ARBA00022741"/>
    </source>
</evidence>
<dbReference type="FunFam" id="3.40.50.300:FF:000566">
    <property type="entry name" value="Signal recognition particle receptor subunit alpha"/>
    <property type="match status" value="1"/>
</dbReference>
<dbReference type="InterPro" id="IPR013822">
    <property type="entry name" value="Signal_recog_particl_SRP54_hlx"/>
</dbReference>
<gene>
    <name evidence="21" type="ORF">PtrM4_100370</name>
</gene>
<dbReference type="CDD" id="cd14826">
    <property type="entry name" value="SR_alpha_SRX"/>
    <property type="match status" value="1"/>
</dbReference>
<organism evidence="21 22">
    <name type="scientific">Pyrenophora tritici-repentis</name>
    <dbReference type="NCBI Taxonomy" id="45151"/>
    <lineage>
        <taxon>Eukaryota</taxon>
        <taxon>Fungi</taxon>
        <taxon>Dikarya</taxon>
        <taxon>Ascomycota</taxon>
        <taxon>Pezizomycotina</taxon>
        <taxon>Dothideomycetes</taxon>
        <taxon>Pleosporomycetidae</taxon>
        <taxon>Pleosporales</taxon>
        <taxon>Pleosporineae</taxon>
        <taxon>Pleosporaceae</taxon>
        <taxon>Pyrenophora</taxon>
    </lineage>
</organism>
<dbReference type="GO" id="GO:0006614">
    <property type="term" value="P:SRP-dependent cotranslational protein targeting to membrane"/>
    <property type="evidence" value="ECO:0007669"/>
    <property type="project" value="InterPro"/>
</dbReference>
<keyword evidence="11" id="KW-0342">GTP-binding</keyword>
<name>A0A834RU38_9PLEO</name>
<keyword evidence="12 17" id="KW-0472">Membrane</keyword>
<proteinExistence type="inferred from homology"/>
<feature type="transmembrane region" description="Helical" evidence="17">
    <location>
        <begin position="1174"/>
        <end position="1196"/>
    </location>
</feature>
<dbReference type="Gene3D" id="3.30.450.60">
    <property type="match status" value="1"/>
</dbReference>
<dbReference type="Pfam" id="PF00448">
    <property type="entry name" value="SRP54"/>
    <property type="match status" value="1"/>
</dbReference>
<dbReference type="InterPro" id="IPR027815">
    <property type="entry name" value="CSC1/OSCA1-like_cyt"/>
</dbReference>
<feature type="transmembrane region" description="Helical" evidence="17">
    <location>
        <begin position="1121"/>
        <end position="1153"/>
    </location>
</feature>
<evidence type="ECO:0000256" key="12">
    <source>
        <dbReference type="ARBA" id="ARBA00023136"/>
    </source>
</evidence>
<dbReference type="Gene3D" id="1.20.120.140">
    <property type="entry name" value="Signal recognition particle SRP54, nucleotide-binding domain"/>
    <property type="match status" value="1"/>
</dbReference>
<dbReference type="SUPFAM" id="SSF47364">
    <property type="entry name" value="Domain of the SRP/SRP receptor G-proteins"/>
    <property type="match status" value="1"/>
</dbReference>
<feature type="transmembrane region" description="Helical" evidence="17">
    <location>
        <begin position="1202"/>
        <end position="1225"/>
    </location>
</feature>
<evidence type="ECO:0000259" key="20">
    <source>
        <dbReference type="SMART" id="SM00963"/>
    </source>
</evidence>
<keyword evidence="8" id="KW-0547">Nucleotide-binding</keyword>
<evidence type="ECO:0000256" key="1">
    <source>
        <dbReference type="ARBA" id="ARBA00004141"/>
    </source>
</evidence>
<accession>A0A834RU38</accession>
<dbReference type="InterPro" id="IPR042101">
    <property type="entry name" value="SRP54_N_sf"/>
</dbReference>
<dbReference type="Pfam" id="PF02714">
    <property type="entry name" value="RSN1_7TM"/>
    <property type="match status" value="1"/>
</dbReference>
<feature type="transmembrane region" description="Helical" evidence="17">
    <location>
        <begin position="925"/>
        <end position="953"/>
    </location>
</feature>
<dbReference type="Gene3D" id="3.40.50.300">
    <property type="entry name" value="P-loop containing nucleotide triphosphate hydrolases"/>
    <property type="match status" value="1"/>
</dbReference>
<evidence type="ECO:0000256" key="13">
    <source>
        <dbReference type="ARBA" id="ARBA00023170"/>
    </source>
</evidence>
<dbReference type="FunFam" id="3.30.450.60:FF:000023">
    <property type="entry name" value="Signal sequence receptor alpha subunit"/>
    <property type="match status" value="1"/>
</dbReference>
<dbReference type="InterPro" id="IPR027417">
    <property type="entry name" value="P-loop_NTPase"/>
</dbReference>
<dbReference type="InterPro" id="IPR036225">
    <property type="entry name" value="SRP/SRP_N"/>
</dbReference>
<evidence type="ECO:0000256" key="17">
    <source>
        <dbReference type="SAM" id="Phobius"/>
    </source>
</evidence>
<dbReference type="GO" id="GO:0005227">
    <property type="term" value="F:calcium-activated cation channel activity"/>
    <property type="evidence" value="ECO:0007669"/>
    <property type="project" value="InterPro"/>
</dbReference>
<evidence type="ECO:0000256" key="4">
    <source>
        <dbReference type="ARBA" id="ARBA00008531"/>
    </source>
</evidence>
<evidence type="ECO:0000256" key="16">
    <source>
        <dbReference type="SAM" id="MobiDB-lite"/>
    </source>
</evidence>
<evidence type="ECO:0000256" key="2">
    <source>
        <dbReference type="ARBA" id="ARBA00004397"/>
    </source>
</evidence>
<dbReference type="Pfam" id="PF02881">
    <property type="entry name" value="SRP54_N"/>
    <property type="match status" value="1"/>
</dbReference>
<comment type="similarity">
    <text evidence="3">Belongs to the CSC1 (TC 1.A.17) family.</text>
</comment>
<dbReference type="Pfam" id="PF13967">
    <property type="entry name" value="RSN1_TM"/>
    <property type="match status" value="1"/>
</dbReference>
<comment type="caution">
    <text evidence="21">The sequence shown here is derived from an EMBL/GenBank/DDBJ whole genome shotgun (WGS) entry which is preliminary data.</text>
</comment>
<evidence type="ECO:0000313" key="22">
    <source>
        <dbReference type="Proteomes" id="UP000245464"/>
    </source>
</evidence>
<dbReference type="InterPro" id="IPR000897">
    <property type="entry name" value="SRP54_GTPase_dom"/>
</dbReference>
<dbReference type="PANTHER" id="PTHR13018">
    <property type="entry name" value="PROBABLE MEMBRANE PROTEIN DUF221-RELATED"/>
    <property type="match status" value="1"/>
</dbReference>
<evidence type="ECO:0000259" key="19">
    <source>
        <dbReference type="SMART" id="SM00962"/>
    </source>
</evidence>
<sequence length="1404" mass="155390">MLDTFEVLTTSGVVLWSRTYVPVGANVINSLIRDVFIEERIQPQAEDAGSKPTYKKEGYTLKWTAAKDLGLIFVAVYQSLVHLTWIDKLLDNVRALFVGLYGEQLKTQNSSVVKCDKFGSYFDRQMQELEGASDSGTPSIKLITPESSTDNDSADETALKPPGLQKPQPSLYDTSADSTPVPTPDTSRPTTPAQSQLLTGKARPLGGKISRRDKKKASAFSSAPVSSGDEASAKKKGKGSKKGRVWGEFGADEEDDSVLDYSRSDIQGDVSGNEALEEIKQETWGRKTNKGEFVLRDLDDEMDAIIAEQNAKKDKDTPAAASGLVGSSLGAIGGLFRNVVGGKTLTKEDLAKPLKGMEEHLLRKNVAREAAVRLCESVERDLVGIKTPSFTTIEKTLKTSMEKALTKILTPTSSLDLLREIQHTNSTTTRPYVLSIVGVNGVGKSTNLSKIAFFLLQNHHRVLIAAADTFRSGAVEQLRVHVDRLKELSQREGGHVDLFEKGYGKDAANIAADAVTFAAKNNFNIVLIDTAGRRHNDQRLMSSLEKFGKLANPDKILMVGEALVGTDSVAQARNFDASFGVGRRLDGFIISKCDTVGDMKRLYAPRTYHEAIEERWKTPSPSSSCLGWIKTFINTSDEFVLNHHSLDAYLYIRFLKVLTIMATVGAVITWPILLPVNAIYGGGQDGLNMLSFSNVVSPSRRFAHAIMAWVFFGWVMYVIGHEMMFLAELRKAYLLSMWNSSCITQRTVLFTGIPAEDLSLEKLQGKFQNAVQITLVPDMGDVEYDIKKLEKANANLEISEIKHLKVLNKRQRNNQSMEDKALRTTHRLKPLIGQKVDSRRYYGGQIKELLPKIDAAQLSHLAGKEKLMNAVFVAFDTMSAAETAFNENLDRRLAKFESRQMGVLREEVIWKNLGISSKNRHKRRILANLFITALIILWTIPVASIGSISSLIYLQPRHQAEMFGISNPIARAILTGLLPAILLAMLMGLVPVICRFVAKLSGAATLSEVEQQTQAWCFAFQVVQVFLVMTFIPSIESIVIQSCNALKDVSTLLIQHPAKSSNFYMSYFILYGLVNASRYLINTPGLLNGILLSKFDKTPRQMYMRYMSFSEPPWASGYSKWATLGVIALSHAVIAPLILGFAAIGLGLVYLVYKYNMLYVYDARIDSKGGFYARALEELMVGVYLGELCLLCLFALGPRVGFVYHGLVFLQAGLIALTIIFHMFLGRELKKMSLFSYKQPNSDNTEASSQEKDLTGYPDGGITAANTSDTQISKRRSSRPDTALIWTLNQPTIHNPAAIRLSPANRSLHKKILPRHTPTADFPVPECTEQDVTEASLHPASAQREVVVWLARNKARSSEAQVKKSWEELEESGLKVTDCGFELNEKGRVAWEEGGVRTAPFLSS</sequence>
<feature type="transmembrane region" description="Helical" evidence="17">
    <location>
        <begin position="657"/>
        <end position="682"/>
    </location>
</feature>
<dbReference type="GO" id="GO:0006886">
    <property type="term" value="P:intracellular protein transport"/>
    <property type="evidence" value="ECO:0007669"/>
    <property type="project" value="InterPro"/>
</dbReference>
<dbReference type="KEGG" id="ptrr:6350321"/>
<keyword evidence="9" id="KW-0256">Endoplasmic reticulum</keyword>
<dbReference type="GO" id="GO:0005785">
    <property type="term" value="C:signal recognition particle receptor complex"/>
    <property type="evidence" value="ECO:0007669"/>
    <property type="project" value="InterPro"/>
</dbReference>
<dbReference type="InterPro" id="IPR022257">
    <property type="entry name" value="PHM7_ext"/>
</dbReference>
<feature type="domain" description="SRP54-type proteins GTP-binding" evidence="19">
    <location>
        <begin position="431"/>
        <end position="613"/>
    </location>
</feature>
<dbReference type="Proteomes" id="UP000245464">
    <property type="component" value="Chromosome 5"/>
</dbReference>